<keyword evidence="3" id="KW-1185">Reference proteome</keyword>
<dbReference type="InterPro" id="IPR050458">
    <property type="entry name" value="LolB"/>
</dbReference>
<dbReference type="PANTHER" id="PTHR30634:SF14">
    <property type="match status" value="1"/>
</dbReference>
<dbReference type="InterPro" id="IPR043737">
    <property type="entry name" value="DUF5682"/>
</dbReference>
<dbReference type="Pfam" id="PF18934">
    <property type="entry name" value="DUF5682"/>
    <property type="match status" value="2"/>
</dbReference>
<dbReference type="RefSeq" id="WP_275411757.1">
    <property type="nucleotide sequence ID" value="NZ_BAAATV010000008.1"/>
</dbReference>
<feature type="region of interest" description="Disordered" evidence="1">
    <location>
        <begin position="110"/>
        <end position="147"/>
    </location>
</feature>
<sequence>MPEHHYGIRHHGPGSARAVVTELDRQQPTILLIEGPPEADDLIRWAADPALQPPVALLGYATDDPRRSAFWPFAIFSPEWQALRWAVTNGIPVRFFDLPYAYRLTNTPAAPALPPTAAPDHSPTDGPATDSPPTDNSPAPGPAPVSAAAVSAAVDPAAVDPAAAVGPAAVTSAAADPLAAASSVVGPAAVTSAAADPAGVTSVVEPAAVTSAAADPLAAASSVVGPTAVTSAAISSADGPNADGLSADGQFASEPLAGWLSAAGPSIGTASPGGSSTGKPSSSGSSPDGSSADAPSPDGFSADAPSPDGSSAGELSPSGSSAGKPSGGKPSAGEPSGGEPSGGEPSGGEPSGGEPSGGEPSAAKPSGGEPSGDVGVTASWQSACSVTVLPSAVAAPTTVREVTFPPSDVDGEAPLERAGRVRPVDPIGELAAAAGYDDPERWWEDVVEHRGMPAFVAIAEAMAAIREASPEDPEDLVREAYMRTVLREVRRTHENVAVVCGAWHVPALSRKVSAKDDAALLKGRKKVKVSFTWVPWTYGRLASWSGYGAGVQSPGWYHHLFTTADEVVPRWLVDAAGVLRAEGVPTSSAHVIEATRLAEALATVRGRPLAGLAEVTEAAEAVMCDGEPLRVELIGRRMVVGERLGGVPADMPTVPLAKDLAVQQRAVRLKPEALERVLELDLRKDLDLGRSRLLHRMRAIGVPWGEAEAARRGTGTFREQWRLRWLPDFEVQLVEGSMHGTTVAGAATAKVTGAAREAATLGEVTALVEVCLLAELGDAFPAVLAALDTRAALDADLNHLMAAIPALARTLRYGDVRRTDVAGLETVTASLLTRVCVGLPAASGSLSDDAAKELRGHIDGVHQAVGLLDDDATREQWLNALTSVAGRSDLHGLLAGRLSRLLLDAGRVDGAEVRRRLGLSLTIGTPPAHGAAWVEGFLSGGGLLLVHDEALLELLDQWLADIPADAFDDVLPLLRRTFGAFATGERRAIGERIAGGASRAGGEPLMLDHERAARVLPTLRALLGREVG</sequence>
<accession>A0ABQ3ZPP2</accession>
<evidence type="ECO:0000313" key="2">
    <source>
        <dbReference type="EMBL" id="GIE20468.1"/>
    </source>
</evidence>
<dbReference type="PANTHER" id="PTHR30634">
    <property type="entry name" value="OUTER MEMBRANE LOLAB LIPOPROTEIN INSERTION APPARATUS"/>
    <property type="match status" value="1"/>
</dbReference>
<feature type="compositionally biased region" description="Gly residues" evidence="1">
    <location>
        <begin position="335"/>
        <end position="356"/>
    </location>
</feature>
<dbReference type="EMBL" id="BOMN01000041">
    <property type="protein sequence ID" value="GIE20468.1"/>
    <property type="molecule type" value="Genomic_DNA"/>
</dbReference>
<evidence type="ECO:0000256" key="1">
    <source>
        <dbReference type="SAM" id="MobiDB-lite"/>
    </source>
</evidence>
<organism evidence="2 3">
    <name type="scientific">Winogradskya humida</name>
    <dbReference type="NCBI Taxonomy" id="113566"/>
    <lineage>
        <taxon>Bacteria</taxon>
        <taxon>Bacillati</taxon>
        <taxon>Actinomycetota</taxon>
        <taxon>Actinomycetes</taxon>
        <taxon>Micromonosporales</taxon>
        <taxon>Micromonosporaceae</taxon>
        <taxon>Winogradskya</taxon>
    </lineage>
</organism>
<dbReference type="Proteomes" id="UP000603200">
    <property type="component" value="Unassembled WGS sequence"/>
</dbReference>
<reference evidence="2 3" key="1">
    <citation type="submission" date="2021-01" db="EMBL/GenBank/DDBJ databases">
        <title>Whole genome shotgun sequence of Actinoplanes humidus NBRC 14915.</title>
        <authorList>
            <person name="Komaki H."/>
            <person name="Tamura T."/>
        </authorList>
    </citation>
    <scope>NUCLEOTIDE SEQUENCE [LARGE SCALE GENOMIC DNA]</scope>
    <source>
        <strain evidence="2 3">NBRC 14915</strain>
    </source>
</reference>
<protein>
    <submittedName>
        <fullName evidence="2">Uncharacterized protein</fullName>
    </submittedName>
</protein>
<feature type="region of interest" description="Disordered" evidence="1">
    <location>
        <begin position="262"/>
        <end position="376"/>
    </location>
</feature>
<gene>
    <name evidence="2" type="ORF">Ahu01nite_035700</name>
</gene>
<evidence type="ECO:0000313" key="3">
    <source>
        <dbReference type="Proteomes" id="UP000603200"/>
    </source>
</evidence>
<proteinExistence type="predicted"/>
<name>A0ABQ3ZPP2_9ACTN</name>
<comment type="caution">
    <text evidence="2">The sequence shown here is derived from an EMBL/GenBank/DDBJ whole genome shotgun (WGS) entry which is preliminary data.</text>
</comment>
<feature type="compositionally biased region" description="Low complexity" evidence="1">
    <location>
        <begin position="262"/>
        <end position="334"/>
    </location>
</feature>